<dbReference type="InterPro" id="IPR036045">
    <property type="entry name" value="Sec1-like_sf"/>
</dbReference>
<dbReference type="EMBL" id="NAJN01001161">
    <property type="protein sequence ID" value="TKA65251.1"/>
    <property type="molecule type" value="Genomic_DNA"/>
</dbReference>
<evidence type="ECO:0000313" key="3">
    <source>
        <dbReference type="Proteomes" id="UP000308768"/>
    </source>
</evidence>
<comment type="caution">
    <text evidence="2">The sequence shown here is derived from an EMBL/GenBank/DDBJ whole genome shotgun (WGS) entry which is preliminary data.</text>
</comment>
<dbReference type="SUPFAM" id="SSF56815">
    <property type="entry name" value="Sec1/munc18-like (SM) proteins"/>
    <property type="match status" value="1"/>
</dbReference>
<dbReference type="OrthoDB" id="10262287at2759"/>
<reference evidence="2 3" key="1">
    <citation type="submission" date="2017-03" db="EMBL/GenBank/DDBJ databases">
        <title>Genomes of endolithic fungi from Antarctica.</title>
        <authorList>
            <person name="Coleine C."/>
            <person name="Masonjones S."/>
            <person name="Stajich J.E."/>
        </authorList>
    </citation>
    <scope>NUCLEOTIDE SEQUENCE [LARGE SCALE GENOMIC DNA]</scope>
    <source>
        <strain evidence="2 3">CCFEE 5187</strain>
    </source>
</reference>
<evidence type="ECO:0000313" key="1">
    <source>
        <dbReference type="EMBL" id="TKA59575.1"/>
    </source>
</evidence>
<dbReference type="STRING" id="331657.A0A4U0WQ91"/>
<gene>
    <name evidence="2" type="ORF">B0A49_08554</name>
    <name evidence="1" type="ORF">B0A49_11265</name>
</gene>
<name>A0A4U0WQ91_9PEZI</name>
<accession>A0A4U0WQ91</accession>
<evidence type="ECO:0000313" key="2">
    <source>
        <dbReference type="EMBL" id="TKA65251.1"/>
    </source>
</evidence>
<dbReference type="Gene3D" id="3.40.50.2060">
    <property type="match status" value="1"/>
</dbReference>
<sequence length="93" mass="10275">MAPHASINTQDIADKARRDLLQLLEGVRGKKNLVIEKALAGPVGLFVKFSTLQEYGVDRVFFLENDNVDSSQRNVVFLSRAEKAKQAQSIAGM</sequence>
<proteinExistence type="predicted"/>
<dbReference type="Proteomes" id="UP000308768">
    <property type="component" value="Unassembled WGS sequence"/>
</dbReference>
<dbReference type="AlphaFoldDB" id="A0A4U0WQ91"/>
<keyword evidence="3" id="KW-1185">Reference proteome</keyword>
<dbReference type="InterPro" id="IPR043154">
    <property type="entry name" value="Sec-1-like_dom1"/>
</dbReference>
<organism evidence="2 3">
    <name type="scientific">Cryomyces minteri</name>
    <dbReference type="NCBI Taxonomy" id="331657"/>
    <lineage>
        <taxon>Eukaryota</taxon>
        <taxon>Fungi</taxon>
        <taxon>Dikarya</taxon>
        <taxon>Ascomycota</taxon>
        <taxon>Pezizomycotina</taxon>
        <taxon>Dothideomycetes</taxon>
        <taxon>Dothideomycetes incertae sedis</taxon>
        <taxon>Cryomyces</taxon>
    </lineage>
</organism>
<protein>
    <submittedName>
        <fullName evidence="2">Uncharacterized protein</fullName>
    </submittedName>
</protein>
<dbReference type="EMBL" id="NAJN01001977">
    <property type="protein sequence ID" value="TKA59575.1"/>
    <property type="molecule type" value="Genomic_DNA"/>
</dbReference>